<feature type="transmembrane region" description="Helical" evidence="1">
    <location>
        <begin position="80"/>
        <end position="101"/>
    </location>
</feature>
<gene>
    <name evidence="2" type="ORF">CLV25_106149</name>
</gene>
<dbReference type="Proteomes" id="UP000294830">
    <property type="component" value="Unassembled WGS sequence"/>
</dbReference>
<keyword evidence="1" id="KW-0472">Membrane</keyword>
<evidence type="ECO:0000256" key="1">
    <source>
        <dbReference type="SAM" id="Phobius"/>
    </source>
</evidence>
<dbReference type="AlphaFoldDB" id="A0A4R2EK59"/>
<evidence type="ECO:0000313" key="2">
    <source>
        <dbReference type="EMBL" id="TCN68567.1"/>
    </source>
</evidence>
<keyword evidence="1" id="KW-1133">Transmembrane helix</keyword>
<keyword evidence="1" id="KW-0812">Transmembrane</keyword>
<accession>A0A4R2EK59</accession>
<evidence type="ECO:0000313" key="3">
    <source>
        <dbReference type="Proteomes" id="UP000294830"/>
    </source>
</evidence>
<dbReference type="RefSeq" id="WP_131839144.1">
    <property type="nucleotide sequence ID" value="NZ_SLWB01000006.1"/>
</dbReference>
<comment type="caution">
    <text evidence="2">The sequence shown here is derived from an EMBL/GenBank/DDBJ whole genome shotgun (WGS) entry which is preliminary data.</text>
</comment>
<dbReference type="OrthoDB" id="9875635at2"/>
<reference evidence="2 3" key="1">
    <citation type="submission" date="2019-03" db="EMBL/GenBank/DDBJ databases">
        <title>Genomic Encyclopedia of Archaeal and Bacterial Type Strains, Phase II (KMG-II): from individual species to whole genera.</title>
        <authorList>
            <person name="Goeker M."/>
        </authorList>
    </citation>
    <scope>NUCLEOTIDE SEQUENCE [LARGE SCALE GENOMIC DNA]</scope>
    <source>
        <strain evidence="2 3">RL-C</strain>
    </source>
</reference>
<proteinExistence type="predicted"/>
<protein>
    <submittedName>
        <fullName evidence="2">Uncharacterized protein</fullName>
    </submittedName>
</protein>
<keyword evidence="3" id="KW-1185">Reference proteome</keyword>
<name>A0A4R2EK59_9BACT</name>
<dbReference type="EMBL" id="SLWB01000006">
    <property type="protein sequence ID" value="TCN68567.1"/>
    <property type="molecule type" value="Genomic_DNA"/>
</dbReference>
<sequence length="126" mass="14259">MRCKQFRSKFINIEPSQFDEVAFSHMDSCANCKKLYKSSLAVLNQLELAATPSFNPYFTEKVMGKLACKTQQNHSNSIRYALVVSVVVTFLIGGLTVYIAHSKNQPQQYDMLSLNDITKVPIAFEK</sequence>
<organism evidence="2 3">
    <name type="scientific">Acetobacteroides hydrogenigenes</name>
    <dbReference type="NCBI Taxonomy" id="979970"/>
    <lineage>
        <taxon>Bacteria</taxon>
        <taxon>Pseudomonadati</taxon>
        <taxon>Bacteroidota</taxon>
        <taxon>Bacteroidia</taxon>
        <taxon>Bacteroidales</taxon>
        <taxon>Rikenellaceae</taxon>
        <taxon>Acetobacteroides</taxon>
    </lineage>
</organism>